<dbReference type="EMBL" id="CAEZTM010000048">
    <property type="protein sequence ID" value="CAB4575562.1"/>
    <property type="molecule type" value="Genomic_DNA"/>
</dbReference>
<protein>
    <submittedName>
        <fullName evidence="3">Unannotated protein</fullName>
    </submittedName>
</protein>
<dbReference type="InterPro" id="IPR005000">
    <property type="entry name" value="Aldolase/citrate-lyase_domain"/>
</dbReference>
<evidence type="ECO:0000256" key="1">
    <source>
        <dbReference type="ARBA" id="ARBA00022723"/>
    </source>
</evidence>
<dbReference type="GO" id="GO:0046872">
    <property type="term" value="F:metal ion binding"/>
    <property type="evidence" value="ECO:0007669"/>
    <property type="project" value="UniProtKB-KW"/>
</dbReference>
<keyword evidence="1" id="KW-0479">Metal-binding</keyword>
<dbReference type="InterPro" id="IPR015813">
    <property type="entry name" value="Pyrv/PenolPyrv_kinase-like_dom"/>
</dbReference>
<dbReference type="AlphaFoldDB" id="A0A6J6EGS4"/>
<dbReference type="Pfam" id="PF03328">
    <property type="entry name" value="HpcH_HpaI"/>
    <property type="match status" value="1"/>
</dbReference>
<feature type="domain" description="HpcH/HpaI aldolase/citrate lyase" evidence="2">
    <location>
        <begin position="11"/>
        <end position="157"/>
    </location>
</feature>
<reference evidence="3" key="1">
    <citation type="submission" date="2020-05" db="EMBL/GenBank/DDBJ databases">
        <authorList>
            <person name="Chiriac C."/>
            <person name="Salcher M."/>
            <person name="Ghai R."/>
            <person name="Kavagutti S V."/>
        </authorList>
    </citation>
    <scope>NUCLEOTIDE SEQUENCE</scope>
</reference>
<organism evidence="3">
    <name type="scientific">freshwater metagenome</name>
    <dbReference type="NCBI Taxonomy" id="449393"/>
    <lineage>
        <taxon>unclassified sequences</taxon>
        <taxon>metagenomes</taxon>
        <taxon>ecological metagenomes</taxon>
    </lineage>
</organism>
<accession>A0A6J6EGS4</accession>
<evidence type="ECO:0000313" key="3">
    <source>
        <dbReference type="EMBL" id="CAB4575562.1"/>
    </source>
</evidence>
<gene>
    <name evidence="3" type="ORF">UFOPK1684_01018</name>
</gene>
<dbReference type="GO" id="GO:0003824">
    <property type="term" value="F:catalytic activity"/>
    <property type="evidence" value="ECO:0007669"/>
    <property type="project" value="InterPro"/>
</dbReference>
<sequence>MVGYSNVILILMTSEPEIAIPATAAGVDYIVIDRETRGKAARQNGTHFDQRTGDLGLVRIMSQDLGLPVIVRIDSLGRESGQQIEELVELGVEGAMLPMASSALEAQEFLDLVAGRLKTIVQIETSSAVDDIDRIASLGWDILHFGLNDLSLSLRRKDIWEVVADGSMARWLQPLSGRRYGFGGATILSGGYPIPSPLVLGTMAGLGCGAVLLRRSFIRDCPAAQMPAQLAKMRGFLEMRLLDSSANRAEAYETSLAELTRIVLGNHD</sequence>
<dbReference type="InterPro" id="IPR040442">
    <property type="entry name" value="Pyrv_kinase-like_dom_sf"/>
</dbReference>
<name>A0A6J6EGS4_9ZZZZ</name>
<dbReference type="SUPFAM" id="SSF51621">
    <property type="entry name" value="Phosphoenolpyruvate/pyruvate domain"/>
    <property type="match status" value="1"/>
</dbReference>
<proteinExistence type="predicted"/>
<evidence type="ECO:0000259" key="2">
    <source>
        <dbReference type="Pfam" id="PF03328"/>
    </source>
</evidence>
<dbReference type="Gene3D" id="3.20.20.60">
    <property type="entry name" value="Phosphoenolpyruvate-binding domains"/>
    <property type="match status" value="2"/>
</dbReference>